<dbReference type="PANTHER" id="PTHR11042">
    <property type="entry name" value="EUKARYOTIC TRANSLATION INITIATION FACTOR 2-ALPHA KINASE EIF2-ALPHA KINASE -RELATED"/>
    <property type="match status" value="1"/>
</dbReference>
<dbReference type="InterPro" id="IPR050339">
    <property type="entry name" value="CC_SR_Kinase"/>
</dbReference>
<comment type="caution">
    <text evidence="9">The sequence shown here is derived from an EMBL/GenBank/DDBJ whole genome shotgun (WGS) entry which is preliminary data.</text>
</comment>
<evidence type="ECO:0000259" key="8">
    <source>
        <dbReference type="PROSITE" id="PS50011"/>
    </source>
</evidence>
<organism evidence="9 10">
    <name type="scientific">Synchytrium microbalum</name>
    <dbReference type="NCBI Taxonomy" id="1806994"/>
    <lineage>
        <taxon>Eukaryota</taxon>
        <taxon>Fungi</taxon>
        <taxon>Fungi incertae sedis</taxon>
        <taxon>Chytridiomycota</taxon>
        <taxon>Chytridiomycota incertae sedis</taxon>
        <taxon>Chytridiomycetes</taxon>
        <taxon>Synchytriales</taxon>
        <taxon>Synchytriaceae</taxon>
        <taxon>Synchytrium</taxon>
    </lineage>
</organism>
<feature type="compositionally biased region" description="Basic and acidic residues" evidence="7">
    <location>
        <begin position="101"/>
        <end position="111"/>
    </location>
</feature>
<keyword evidence="1" id="KW-0808">Transferase</keyword>
<keyword evidence="4 6" id="KW-0067">ATP-binding</keyword>
<dbReference type="Gene3D" id="3.30.200.20">
    <property type="entry name" value="Phosphorylase Kinase, domain 1"/>
    <property type="match status" value="1"/>
</dbReference>
<evidence type="ECO:0000256" key="6">
    <source>
        <dbReference type="PROSITE-ProRule" id="PRU10141"/>
    </source>
</evidence>
<dbReference type="InterPro" id="IPR011009">
    <property type="entry name" value="Kinase-like_dom_sf"/>
</dbReference>
<name>A0A507C468_9FUNG</name>
<dbReference type="AlphaFoldDB" id="A0A507C468"/>
<evidence type="ECO:0000256" key="7">
    <source>
        <dbReference type="SAM" id="MobiDB-lite"/>
    </source>
</evidence>
<sequence>MVALDKTTPTMIRTGLPMDYNGHSPLSNDGWSNSALPSTPTAPMRMRRRVTVSPHASLMSQALTQLSTAADELTLNGYDGYGLYNNNNTSSWLRPPQPSSDDNHPHSDDFVFAKPALPTHRKRTQSMTAIQDQPHTMEISSSNSSGRSGSTPTGSDPVKFHTPITGRVVKPIPQAFHSTGLLLKRNGRRGADSKAMPDTPLKRMQTAHGMWNIEGNKGSTAVNAPGGMVGAPSPTSRLNSSDSRIPLHEQSAKRNTISTSLNLPLPSPLFLPSAASCKQRHNNLRRSSLPHVTDPFGINDNEEGDEADDAEDEEMPRAPQFPARSVPFHEGGIGDTSLLFAPHAQLLRADYFDDNWQQHIFDSNRTDVIHANYFDSTFTILATLGVGTFAEAYKVRSLVDGRLYAVKKSKHTYTGFRDRQQKLNEVMMMWKVSKCSHCIRLEDAWEQNGVLYMQTELCEGGTLQSYMEDNCKTGPLEDTVTWQILTEIALGLKEIHELDVVHLDIKPANIFITEERMLKIADFGMAAVVPVPPSVEREGDRTYLAPEVLEHYYSKPADIFSLGLITLEAATNIILPENGEWWQRLRQGDVMTLFQSVSPPLSDIITSMLAVDPQHRPTVRDILNHPITAMYS</sequence>
<dbReference type="STRING" id="1806994.A0A507C468"/>
<comment type="similarity">
    <text evidence="5">Belongs to the protein kinase superfamily. Ser/Thr protein kinase family. GCN2 subfamily.</text>
</comment>
<dbReference type="SUPFAM" id="SSF56112">
    <property type="entry name" value="Protein kinase-like (PK-like)"/>
    <property type="match status" value="1"/>
</dbReference>
<keyword evidence="2 6" id="KW-0547">Nucleotide-binding</keyword>
<evidence type="ECO:0000256" key="2">
    <source>
        <dbReference type="ARBA" id="ARBA00022741"/>
    </source>
</evidence>
<dbReference type="Pfam" id="PF00069">
    <property type="entry name" value="Pkinase"/>
    <property type="match status" value="1"/>
</dbReference>
<dbReference type="InterPro" id="IPR000719">
    <property type="entry name" value="Prot_kinase_dom"/>
</dbReference>
<feature type="binding site" evidence="6">
    <location>
        <position position="408"/>
    </location>
    <ligand>
        <name>ATP</name>
        <dbReference type="ChEBI" id="CHEBI:30616"/>
    </ligand>
</feature>
<dbReference type="PANTHER" id="PTHR11042:SF190">
    <property type="entry name" value="MITOSIS INHIBITOR PROTEIN KINASE MIK1"/>
    <property type="match status" value="1"/>
</dbReference>
<dbReference type="OrthoDB" id="5337378at2759"/>
<evidence type="ECO:0000256" key="5">
    <source>
        <dbReference type="ARBA" id="ARBA00037982"/>
    </source>
</evidence>
<dbReference type="GO" id="GO:0005634">
    <property type="term" value="C:nucleus"/>
    <property type="evidence" value="ECO:0007669"/>
    <property type="project" value="TreeGrafter"/>
</dbReference>
<dbReference type="InterPro" id="IPR017441">
    <property type="entry name" value="Protein_kinase_ATP_BS"/>
</dbReference>
<dbReference type="Gene3D" id="1.10.510.10">
    <property type="entry name" value="Transferase(Phosphotransferase) domain 1"/>
    <property type="match status" value="1"/>
</dbReference>
<dbReference type="GO" id="GO:0110031">
    <property type="term" value="P:negative regulation of G2/MI transition of meiotic cell cycle"/>
    <property type="evidence" value="ECO:0007669"/>
    <property type="project" value="TreeGrafter"/>
</dbReference>
<protein>
    <recommendedName>
        <fullName evidence="8">Protein kinase domain-containing protein</fullName>
    </recommendedName>
</protein>
<dbReference type="PROSITE" id="PS00107">
    <property type="entry name" value="PROTEIN_KINASE_ATP"/>
    <property type="match status" value="1"/>
</dbReference>
<keyword evidence="3" id="KW-0418">Kinase</keyword>
<evidence type="ECO:0000256" key="3">
    <source>
        <dbReference type="ARBA" id="ARBA00022777"/>
    </source>
</evidence>
<evidence type="ECO:0000313" key="10">
    <source>
        <dbReference type="Proteomes" id="UP000319731"/>
    </source>
</evidence>
<evidence type="ECO:0000256" key="1">
    <source>
        <dbReference type="ARBA" id="ARBA00022679"/>
    </source>
</evidence>
<dbReference type="InterPro" id="IPR008271">
    <property type="entry name" value="Ser/Thr_kinase_AS"/>
</dbReference>
<feature type="region of interest" description="Disordered" evidence="7">
    <location>
        <begin position="285"/>
        <end position="316"/>
    </location>
</feature>
<feature type="compositionally biased region" description="Low complexity" evidence="7">
    <location>
        <begin position="140"/>
        <end position="155"/>
    </location>
</feature>
<dbReference type="EMBL" id="QEAO01000005">
    <property type="protein sequence ID" value="TPX36330.1"/>
    <property type="molecule type" value="Genomic_DNA"/>
</dbReference>
<dbReference type="GeneID" id="42002762"/>
<dbReference type="SMART" id="SM00220">
    <property type="entry name" value="S_TKc"/>
    <property type="match status" value="1"/>
</dbReference>
<feature type="compositionally biased region" description="Acidic residues" evidence="7">
    <location>
        <begin position="300"/>
        <end position="314"/>
    </location>
</feature>
<dbReference type="PROSITE" id="PS50011">
    <property type="entry name" value="PROTEIN_KINASE_DOM"/>
    <property type="match status" value="1"/>
</dbReference>
<dbReference type="RefSeq" id="XP_031026643.1">
    <property type="nucleotide sequence ID" value="XM_031167465.1"/>
</dbReference>
<evidence type="ECO:0000313" key="9">
    <source>
        <dbReference type="EMBL" id="TPX36330.1"/>
    </source>
</evidence>
<dbReference type="PROSITE" id="PS00108">
    <property type="entry name" value="PROTEIN_KINASE_ST"/>
    <property type="match status" value="1"/>
</dbReference>
<dbReference type="Proteomes" id="UP000319731">
    <property type="component" value="Unassembled WGS sequence"/>
</dbReference>
<dbReference type="GO" id="GO:0005524">
    <property type="term" value="F:ATP binding"/>
    <property type="evidence" value="ECO:0007669"/>
    <property type="project" value="UniProtKB-UniRule"/>
</dbReference>
<feature type="compositionally biased region" description="Polar residues" evidence="7">
    <location>
        <begin position="125"/>
        <end position="134"/>
    </location>
</feature>
<feature type="domain" description="Protein kinase" evidence="8">
    <location>
        <begin position="378"/>
        <end position="628"/>
    </location>
</feature>
<accession>A0A507C468</accession>
<gene>
    <name evidence="9" type="ORF">SmJEL517_g01537</name>
</gene>
<reference evidence="9 10" key="1">
    <citation type="journal article" date="2019" name="Sci. Rep.">
        <title>Comparative genomics of chytrid fungi reveal insights into the obligate biotrophic and pathogenic lifestyle of Synchytrium endobioticum.</title>
        <authorList>
            <person name="van de Vossenberg B.T.L.H."/>
            <person name="Warris S."/>
            <person name="Nguyen H.D.T."/>
            <person name="van Gent-Pelzer M.P.E."/>
            <person name="Joly D.L."/>
            <person name="van de Geest H.C."/>
            <person name="Bonants P.J.M."/>
            <person name="Smith D.S."/>
            <person name="Levesque C.A."/>
            <person name="van der Lee T.A.J."/>
        </authorList>
    </citation>
    <scope>NUCLEOTIDE SEQUENCE [LARGE SCALE GENOMIC DNA]</scope>
    <source>
        <strain evidence="9 10">JEL517</strain>
    </source>
</reference>
<evidence type="ECO:0000256" key="4">
    <source>
        <dbReference type="ARBA" id="ARBA00022840"/>
    </source>
</evidence>
<feature type="region of interest" description="Disordered" evidence="7">
    <location>
        <begin position="89"/>
        <end position="159"/>
    </location>
</feature>
<proteinExistence type="inferred from homology"/>
<keyword evidence="10" id="KW-1185">Reference proteome</keyword>
<dbReference type="GO" id="GO:0004672">
    <property type="term" value="F:protein kinase activity"/>
    <property type="evidence" value="ECO:0007669"/>
    <property type="project" value="InterPro"/>
</dbReference>
<dbReference type="GO" id="GO:0005737">
    <property type="term" value="C:cytoplasm"/>
    <property type="evidence" value="ECO:0007669"/>
    <property type="project" value="TreeGrafter"/>
</dbReference>